<evidence type="ECO:0000256" key="1">
    <source>
        <dbReference type="SAM" id="MobiDB-lite"/>
    </source>
</evidence>
<evidence type="ECO:0000313" key="2">
    <source>
        <dbReference type="EMBL" id="AGW41993.1"/>
    </source>
</evidence>
<feature type="region of interest" description="Disordered" evidence="1">
    <location>
        <begin position="43"/>
        <end position="96"/>
    </location>
</feature>
<gene>
    <name evidence="2" type="ORF">O159_19850</name>
</gene>
<dbReference type="Proteomes" id="UP000016743">
    <property type="component" value="Chromosome"/>
</dbReference>
<feature type="compositionally biased region" description="Low complexity" evidence="1">
    <location>
        <begin position="51"/>
        <end position="70"/>
    </location>
</feature>
<proteinExistence type="predicted"/>
<organism evidence="2 3">
    <name type="scientific">Leifsonia xyli subsp. cynodontis DSM 46306</name>
    <dbReference type="NCBI Taxonomy" id="1389489"/>
    <lineage>
        <taxon>Bacteria</taxon>
        <taxon>Bacillati</taxon>
        <taxon>Actinomycetota</taxon>
        <taxon>Actinomycetes</taxon>
        <taxon>Micrococcales</taxon>
        <taxon>Microbacteriaceae</taxon>
        <taxon>Leifsonia</taxon>
    </lineage>
</organism>
<accession>U3PEH9</accession>
<protein>
    <submittedName>
        <fullName evidence="2">Uncharacterized protein</fullName>
    </submittedName>
</protein>
<dbReference type="EMBL" id="CP006734">
    <property type="protein sequence ID" value="AGW41993.1"/>
    <property type="molecule type" value="Genomic_DNA"/>
</dbReference>
<dbReference type="AlphaFoldDB" id="U3PEH9"/>
<dbReference type="KEGG" id="lxy:O159_19850"/>
<name>U3PEH9_LEIXC</name>
<evidence type="ECO:0000313" key="3">
    <source>
        <dbReference type="Proteomes" id="UP000016743"/>
    </source>
</evidence>
<dbReference type="HOGENOM" id="CLU_2356273_0_0_11"/>
<reference evidence="2 3" key="1">
    <citation type="journal article" date="2013" name="Genome Announc.">
        <title>Complete Genome Sequence of Leifsonia xyli subsp. cynodontis Strain DSM46306, a Gram-Positive Bacterial Pathogen of Grasses.</title>
        <authorList>
            <person name="Monteiro-Vitorello C.B."/>
            <person name="Zerillo M.M."/>
            <person name="Van Sluys M.A."/>
            <person name="Camargo L.E."/>
            <person name="Kitajima J.P."/>
        </authorList>
    </citation>
    <scope>NUCLEOTIDE SEQUENCE [LARGE SCALE GENOMIC DNA]</scope>
    <source>
        <strain evidence="2 3">DSM 46306</strain>
    </source>
</reference>
<sequence>MMRRVTKFRPGLETRTSSAAVILMRVLLAARRSARGSIRVDRSRWSPVRPPRASRTARARAAGVAASRTVAMREAAPGSFAPGPVRWPAQAASTPS</sequence>
<keyword evidence="3" id="KW-1185">Reference proteome</keyword>